<dbReference type="InterPro" id="IPR013324">
    <property type="entry name" value="RNA_pol_sigma_r3/r4-like"/>
</dbReference>
<dbReference type="GO" id="GO:0006352">
    <property type="term" value="P:DNA-templated transcription initiation"/>
    <property type="evidence" value="ECO:0007669"/>
    <property type="project" value="InterPro"/>
</dbReference>
<dbReference type="InterPro" id="IPR013325">
    <property type="entry name" value="RNA_pol_sigma_r2"/>
</dbReference>
<comment type="similarity">
    <text evidence="1">Belongs to the sigma-70 factor family. ECF subfamily.</text>
</comment>
<keyword evidence="7" id="KW-1185">Reference proteome</keyword>
<keyword evidence="3" id="KW-0731">Sigma factor</keyword>
<dbReference type="KEGG" id="drc:G0Q07_16140"/>
<dbReference type="InterPro" id="IPR014284">
    <property type="entry name" value="RNA_pol_sigma-70_dom"/>
</dbReference>
<feature type="domain" description="RNA polymerase sigma factor 70 region 4 type 2" evidence="5">
    <location>
        <begin position="125"/>
        <end position="174"/>
    </location>
</feature>
<keyword evidence="2" id="KW-0805">Transcription regulation</keyword>
<evidence type="ECO:0000259" key="5">
    <source>
        <dbReference type="Pfam" id="PF08281"/>
    </source>
</evidence>
<dbReference type="InterPro" id="IPR036388">
    <property type="entry name" value="WH-like_DNA-bd_sf"/>
</dbReference>
<dbReference type="CDD" id="cd06171">
    <property type="entry name" value="Sigma70_r4"/>
    <property type="match status" value="1"/>
</dbReference>
<organism evidence="6 7">
    <name type="scientific">Draconibacterium halophilum</name>
    <dbReference type="NCBI Taxonomy" id="2706887"/>
    <lineage>
        <taxon>Bacteria</taxon>
        <taxon>Pseudomonadati</taxon>
        <taxon>Bacteroidota</taxon>
        <taxon>Bacteroidia</taxon>
        <taxon>Marinilabiliales</taxon>
        <taxon>Prolixibacteraceae</taxon>
        <taxon>Draconibacterium</taxon>
    </lineage>
</organism>
<dbReference type="PANTHER" id="PTHR43133:SF46">
    <property type="entry name" value="RNA POLYMERASE SIGMA-70 FACTOR ECF SUBFAMILY"/>
    <property type="match status" value="1"/>
</dbReference>
<reference evidence="6 7" key="1">
    <citation type="submission" date="2020-02" db="EMBL/GenBank/DDBJ databases">
        <title>Genome sequencing for Draconibacterium sp. strain M1.</title>
        <authorList>
            <person name="Park S.-J."/>
        </authorList>
    </citation>
    <scope>NUCLEOTIDE SEQUENCE [LARGE SCALE GENOMIC DNA]</scope>
    <source>
        <strain evidence="6 7">M1</strain>
    </source>
</reference>
<dbReference type="SUPFAM" id="SSF88946">
    <property type="entry name" value="Sigma2 domain of RNA polymerase sigma factors"/>
    <property type="match status" value="1"/>
</dbReference>
<evidence type="ECO:0000256" key="4">
    <source>
        <dbReference type="ARBA" id="ARBA00023163"/>
    </source>
</evidence>
<dbReference type="PANTHER" id="PTHR43133">
    <property type="entry name" value="RNA POLYMERASE ECF-TYPE SIGMA FACTO"/>
    <property type="match status" value="1"/>
</dbReference>
<dbReference type="SUPFAM" id="SSF88659">
    <property type="entry name" value="Sigma3 and sigma4 domains of RNA polymerase sigma factors"/>
    <property type="match status" value="1"/>
</dbReference>
<gene>
    <name evidence="6" type="ORF">G0Q07_16140</name>
</gene>
<dbReference type="GO" id="GO:0016987">
    <property type="term" value="F:sigma factor activity"/>
    <property type="evidence" value="ECO:0007669"/>
    <property type="project" value="UniProtKB-KW"/>
</dbReference>
<evidence type="ECO:0000256" key="1">
    <source>
        <dbReference type="ARBA" id="ARBA00010641"/>
    </source>
</evidence>
<proteinExistence type="inferred from homology"/>
<dbReference type="Gene3D" id="1.10.10.10">
    <property type="entry name" value="Winged helix-like DNA-binding domain superfamily/Winged helix DNA-binding domain"/>
    <property type="match status" value="1"/>
</dbReference>
<dbReference type="InterPro" id="IPR013249">
    <property type="entry name" value="RNA_pol_sigma70_r4_t2"/>
</dbReference>
<dbReference type="AlphaFoldDB" id="A0A6C0RH46"/>
<evidence type="ECO:0000313" key="7">
    <source>
        <dbReference type="Proteomes" id="UP000474630"/>
    </source>
</evidence>
<dbReference type="InterPro" id="IPR039425">
    <property type="entry name" value="RNA_pol_sigma-70-like"/>
</dbReference>
<evidence type="ECO:0000313" key="6">
    <source>
        <dbReference type="EMBL" id="QIA09152.1"/>
    </source>
</evidence>
<evidence type="ECO:0000256" key="3">
    <source>
        <dbReference type="ARBA" id="ARBA00023082"/>
    </source>
</evidence>
<dbReference type="Proteomes" id="UP000474630">
    <property type="component" value="Chromosome"/>
</dbReference>
<name>A0A6C0RH46_9BACT</name>
<dbReference type="NCBIfam" id="TIGR02937">
    <property type="entry name" value="sigma70-ECF"/>
    <property type="match status" value="1"/>
</dbReference>
<dbReference type="RefSeq" id="WP_163348120.1">
    <property type="nucleotide sequence ID" value="NZ_CP048409.1"/>
</dbReference>
<dbReference type="GO" id="GO:0003677">
    <property type="term" value="F:DNA binding"/>
    <property type="evidence" value="ECO:0007669"/>
    <property type="project" value="InterPro"/>
</dbReference>
<evidence type="ECO:0000256" key="2">
    <source>
        <dbReference type="ARBA" id="ARBA00023015"/>
    </source>
</evidence>
<sequence>MNNKTDKIIWREFINEREDALSFIYHQNVDFLFFYGKKFTTDESLIVDVIQDLFFYLISKRENLGETDNIRIYLLKSFRRRLFENLKKKKKELEQIKEYSIEPRIVFSVEEKIIFDEEESEKELELKRGMEKLNAKQREVLYYRFTCGFDYQQICEIMSISYDTARQMVSRSIQSLKKYLISRGFIFVILFGRKKK</sequence>
<dbReference type="Gene3D" id="1.10.1740.10">
    <property type="match status" value="1"/>
</dbReference>
<protein>
    <submittedName>
        <fullName evidence="6">Sigma-70 family RNA polymerase sigma factor</fullName>
    </submittedName>
</protein>
<keyword evidence="4" id="KW-0804">Transcription</keyword>
<dbReference type="EMBL" id="CP048409">
    <property type="protein sequence ID" value="QIA09152.1"/>
    <property type="molecule type" value="Genomic_DNA"/>
</dbReference>
<accession>A0A6C0RH46</accession>
<dbReference type="Pfam" id="PF08281">
    <property type="entry name" value="Sigma70_r4_2"/>
    <property type="match status" value="1"/>
</dbReference>